<dbReference type="InterPro" id="IPR036412">
    <property type="entry name" value="HAD-like_sf"/>
</dbReference>
<keyword evidence="11" id="KW-1185">Reference proteome</keyword>
<dbReference type="PANTHER" id="PTHR42891:SF1">
    <property type="entry name" value="D-GLYCERO-BETA-D-MANNO-HEPTOSE-1,7-BISPHOSPHATE 7-PHOSPHATASE"/>
    <property type="match status" value="1"/>
</dbReference>
<dbReference type="SUPFAM" id="SSF56784">
    <property type="entry name" value="HAD-like"/>
    <property type="match status" value="1"/>
</dbReference>
<dbReference type="NCBIfam" id="TIGR00125">
    <property type="entry name" value="cyt_tran_rel"/>
    <property type="match status" value="1"/>
</dbReference>
<comment type="similarity">
    <text evidence="2">Belongs to the GmhB family.</text>
</comment>
<dbReference type="CDD" id="cd07503">
    <property type="entry name" value="HAD_HisB-N"/>
    <property type="match status" value="1"/>
</dbReference>
<dbReference type="SUPFAM" id="SSF52374">
    <property type="entry name" value="Nucleotidylyl transferase"/>
    <property type="match status" value="1"/>
</dbReference>
<keyword evidence="3" id="KW-0963">Cytoplasm</keyword>
<evidence type="ECO:0000256" key="6">
    <source>
        <dbReference type="ARBA" id="ARBA00022833"/>
    </source>
</evidence>
<dbReference type="EMBL" id="FOGD01000001">
    <property type="protein sequence ID" value="SEQ38322.1"/>
    <property type="molecule type" value="Genomic_DNA"/>
</dbReference>
<gene>
    <name evidence="10" type="ORF">SAMN02982919_00575</name>
</gene>
<protein>
    <recommendedName>
        <fullName evidence="8">D,D-heptose 1,7-bisphosphate phosphatase</fullName>
    </recommendedName>
</protein>
<evidence type="ECO:0000256" key="1">
    <source>
        <dbReference type="ARBA" id="ARBA00004496"/>
    </source>
</evidence>
<evidence type="ECO:0000256" key="3">
    <source>
        <dbReference type="ARBA" id="ARBA00022490"/>
    </source>
</evidence>
<feature type="domain" description="Cytidyltransferase-like" evidence="9">
    <location>
        <begin position="27"/>
        <end position="149"/>
    </location>
</feature>
<dbReference type="InterPro" id="IPR006543">
    <property type="entry name" value="Histidinol-phos"/>
</dbReference>
<reference evidence="10 11" key="1">
    <citation type="submission" date="2016-10" db="EMBL/GenBank/DDBJ databases">
        <authorList>
            <person name="de Groot N.N."/>
        </authorList>
    </citation>
    <scope>NUCLEOTIDE SEQUENCE [LARGE SCALE GENOMIC DNA]</scope>
    <source>
        <strain evidence="10 11">ATCC 35958</strain>
    </source>
</reference>
<evidence type="ECO:0000256" key="7">
    <source>
        <dbReference type="ARBA" id="ARBA00023277"/>
    </source>
</evidence>
<dbReference type="NCBIfam" id="TIGR01662">
    <property type="entry name" value="HAD-SF-IIIA"/>
    <property type="match status" value="1"/>
</dbReference>
<sequence>MSNPAEKICPPDQLAARLPALARPLVMTNGVFDVLHRGHVSYLHRAAELGGSLLVALNTDRSAKMLGKGPDRPLHSDVDRAYVLAGLGCVDLVTFFDTRTPVELIRALRPDIYVKGGDYDMETLEETQVVRSWGGQSLALPFVEGFSTTALVQRIRTPLRKAAFLDRDGVINRDRAYVHRWQDFEFMPGAIEGMRRLQQAGYALVVVTNQSGLARGYYTEAEYQALSSAMRQELARQGVELAGIYHCPHHPAGAVADLAIACDCRKPAPGLLLQAAQELQLSLTDSLLIGDKPSDIEAARAAGVGHAYLVDSDNPESGTAPHLADGHFADLLTCTTALLGAATL</sequence>
<name>A0A1H9FK87_9BURK</name>
<evidence type="ECO:0000313" key="10">
    <source>
        <dbReference type="EMBL" id="SEQ38322.1"/>
    </source>
</evidence>
<dbReference type="NCBIfam" id="TIGR00213">
    <property type="entry name" value="GmhB_yaeD"/>
    <property type="match status" value="1"/>
</dbReference>
<dbReference type="NCBIfam" id="TIGR01656">
    <property type="entry name" value="Histidinol-ppas"/>
    <property type="match status" value="1"/>
</dbReference>
<dbReference type="Proteomes" id="UP000199766">
    <property type="component" value="Unassembled WGS sequence"/>
</dbReference>
<dbReference type="NCBIfam" id="NF006506">
    <property type="entry name" value="PRK08942.1"/>
    <property type="match status" value="1"/>
</dbReference>
<keyword evidence="4" id="KW-0479">Metal-binding</keyword>
<evidence type="ECO:0000256" key="8">
    <source>
        <dbReference type="ARBA" id="ARBA00031828"/>
    </source>
</evidence>
<dbReference type="GO" id="GO:0016791">
    <property type="term" value="F:phosphatase activity"/>
    <property type="evidence" value="ECO:0007669"/>
    <property type="project" value="InterPro"/>
</dbReference>
<dbReference type="Pfam" id="PF01467">
    <property type="entry name" value="CTP_transf_like"/>
    <property type="match status" value="1"/>
</dbReference>
<evidence type="ECO:0000313" key="11">
    <source>
        <dbReference type="Proteomes" id="UP000199766"/>
    </source>
</evidence>
<dbReference type="InterPro" id="IPR004821">
    <property type="entry name" value="Cyt_trans-like"/>
</dbReference>
<evidence type="ECO:0000259" key="9">
    <source>
        <dbReference type="Pfam" id="PF01467"/>
    </source>
</evidence>
<dbReference type="GO" id="GO:0046872">
    <property type="term" value="F:metal ion binding"/>
    <property type="evidence" value="ECO:0007669"/>
    <property type="project" value="UniProtKB-KW"/>
</dbReference>
<dbReference type="GO" id="GO:0005975">
    <property type="term" value="P:carbohydrate metabolic process"/>
    <property type="evidence" value="ECO:0007669"/>
    <property type="project" value="InterPro"/>
</dbReference>
<dbReference type="Pfam" id="PF00702">
    <property type="entry name" value="Hydrolase"/>
    <property type="match status" value="1"/>
</dbReference>
<keyword evidence="5" id="KW-0378">Hydrolase</keyword>
<dbReference type="STRING" id="180197.SAMN02982919_00575"/>
<dbReference type="InterPro" id="IPR023214">
    <property type="entry name" value="HAD_sf"/>
</dbReference>
<accession>A0A1H9FK87</accession>
<proteinExistence type="inferred from homology"/>
<dbReference type="InterPro" id="IPR006549">
    <property type="entry name" value="HAD-SF_hydro_IIIA"/>
</dbReference>
<evidence type="ECO:0000256" key="2">
    <source>
        <dbReference type="ARBA" id="ARBA00005628"/>
    </source>
</evidence>
<comment type="subcellular location">
    <subcellularLocation>
        <location evidence="1">Cytoplasm</location>
    </subcellularLocation>
</comment>
<dbReference type="GO" id="GO:0005737">
    <property type="term" value="C:cytoplasm"/>
    <property type="evidence" value="ECO:0007669"/>
    <property type="project" value="UniProtKB-SubCell"/>
</dbReference>
<keyword evidence="7" id="KW-0119">Carbohydrate metabolism</keyword>
<evidence type="ECO:0000256" key="5">
    <source>
        <dbReference type="ARBA" id="ARBA00022801"/>
    </source>
</evidence>
<dbReference type="AlphaFoldDB" id="A0A1H9FK87"/>
<evidence type="ECO:0000256" key="4">
    <source>
        <dbReference type="ARBA" id="ARBA00022723"/>
    </source>
</evidence>
<keyword evidence="6" id="KW-0862">Zinc</keyword>
<dbReference type="PANTHER" id="PTHR42891">
    <property type="entry name" value="D-GLYCERO-BETA-D-MANNO-HEPTOSE-1,7-BISPHOSPHATE 7-PHOSPHATASE"/>
    <property type="match status" value="1"/>
</dbReference>
<dbReference type="Gene3D" id="3.40.50.620">
    <property type="entry name" value="HUPs"/>
    <property type="match status" value="1"/>
</dbReference>
<dbReference type="Gene3D" id="3.40.50.1000">
    <property type="entry name" value="HAD superfamily/HAD-like"/>
    <property type="match status" value="1"/>
</dbReference>
<dbReference type="FunFam" id="3.40.50.1000:FF:000037">
    <property type="entry name" value="D,D-heptose 1,7-bisphosphate phosphatase"/>
    <property type="match status" value="1"/>
</dbReference>
<dbReference type="InterPro" id="IPR014729">
    <property type="entry name" value="Rossmann-like_a/b/a_fold"/>
</dbReference>
<dbReference type="InterPro" id="IPR004446">
    <property type="entry name" value="Heptose_bisP_phosphatase"/>
</dbReference>
<organism evidence="10 11">
    <name type="scientific">Giesbergeria anulus</name>
    <dbReference type="NCBI Taxonomy" id="180197"/>
    <lineage>
        <taxon>Bacteria</taxon>
        <taxon>Pseudomonadati</taxon>
        <taxon>Pseudomonadota</taxon>
        <taxon>Betaproteobacteria</taxon>
        <taxon>Burkholderiales</taxon>
        <taxon>Comamonadaceae</taxon>
        <taxon>Giesbergeria</taxon>
    </lineage>
</organism>